<dbReference type="GeneID" id="41900573"/>
<accession>M1GYF0</accession>
<gene>
    <name evidence="1" type="primary">CVA-1_912L</name>
    <name evidence="1" type="ORF">PBCVCVA1_912L</name>
</gene>
<dbReference type="EMBL" id="JX997159">
    <property type="protein sequence ID" value="AGE50663.1"/>
    <property type="molecule type" value="Genomic_DNA"/>
</dbReference>
<dbReference type="KEGG" id="vg:41900573"/>
<protein>
    <submittedName>
        <fullName evidence="1">Site-specific DNA methylase</fullName>
    </submittedName>
</protein>
<evidence type="ECO:0000313" key="2">
    <source>
        <dbReference type="Proteomes" id="UP000243236"/>
    </source>
</evidence>
<organism evidence="1 2">
    <name type="scientific">Paramecium bursaria Chlorella virus CVA-1</name>
    <dbReference type="NCBI Taxonomy" id="42683"/>
    <lineage>
        <taxon>Viruses</taxon>
        <taxon>Varidnaviria</taxon>
        <taxon>Bamfordvirae</taxon>
        <taxon>Nucleocytoviricota</taxon>
        <taxon>Megaviricetes</taxon>
        <taxon>Algavirales</taxon>
        <taxon>Phycodnaviridae</taxon>
        <taxon>Chlorovirus</taxon>
        <taxon>Chlorovirus conductrix</taxon>
        <taxon>Paramecium bursaria Chlorella virus A1</taxon>
    </lineage>
</organism>
<evidence type="ECO:0000313" key="1">
    <source>
        <dbReference type="EMBL" id="AGE50663.1"/>
    </source>
</evidence>
<keyword evidence="2" id="KW-1185">Reference proteome</keyword>
<keyword evidence="1" id="KW-0489">Methyltransferase</keyword>
<keyword evidence="1" id="KW-0808">Transferase</keyword>
<dbReference type="Proteomes" id="UP000243236">
    <property type="component" value="Segment"/>
</dbReference>
<name>M1GYF0_9PHYC</name>
<dbReference type="GO" id="GO:0032259">
    <property type="term" value="P:methylation"/>
    <property type="evidence" value="ECO:0007669"/>
    <property type="project" value="UniProtKB-KW"/>
</dbReference>
<sequence>MCEFSRNRYLGSHSLVILTTSENNPDASCSNPAPFPAIEKPVHGHPPVMMSTFPFHSVASKAHTSSNTGTSGCFFCKNSLASLFFSTYATGVTIPRRPYVIPPIPENKSRALNIIFYNTRFLKLLYEPIKI</sequence>
<dbReference type="GO" id="GO:0008168">
    <property type="term" value="F:methyltransferase activity"/>
    <property type="evidence" value="ECO:0007669"/>
    <property type="project" value="UniProtKB-KW"/>
</dbReference>
<dbReference type="RefSeq" id="YP_009701999.1">
    <property type="nucleotide sequence ID" value="NC_044937.1"/>
</dbReference>
<proteinExistence type="predicted"/>
<reference evidence="1 2" key="1">
    <citation type="submission" date="2012-10" db="EMBL/GenBank/DDBJ databases">
        <title>Towards defining the chloroviruses: a genomic journey through a genus of large DNA viruses.</title>
        <authorList>
            <person name="Jeanniard A."/>
            <person name="Dunigan D.D."/>
            <person name="Gurnon J.R."/>
            <person name="Agarkova I."/>
            <person name="Kang M."/>
            <person name="Vitek J."/>
            <person name="Duncan G."/>
            <person name="McClung O.W."/>
            <person name="Larsen M."/>
            <person name="Claverie J.-M."/>
            <person name="Van Etten J.L."/>
            <person name="Blanc G."/>
        </authorList>
    </citation>
    <scope>NUCLEOTIDE SEQUENCE [LARGE SCALE GENOMIC DNA]</scope>
</reference>